<comment type="caution">
    <text evidence="1">The sequence shown here is derived from an EMBL/GenBank/DDBJ whole genome shotgun (WGS) entry which is preliminary data.</text>
</comment>
<dbReference type="RefSeq" id="XP_029229764.1">
    <property type="nucleotide sequence ID" value="XM_029370326.1"/>
</dbReference>
<evidence type="ECO:0000313" key="1">
    <source>
        <dbReference type="EMBL" id="RNF22140.1"/>
    </source>
</evidence>
<reference evidence="1 2" key="1">
    <citation type="journal article" date="2018" name="BMC Genomics">
        <title>Genomic comparison of Trypanosoma conorhini and Trypanosoma rangeli to Trypanosoma cruzi strains of high and low virulence.</title>
        <authorList>
            <person name="Bradwell K.R."/>
            <person name="Koparde V.N."/>
            <person name="Matveyev A.V."/>
            <person name="Serrano M.G."/>
            <person name="Alves J.M."/>
            <person name="Parikh H."/>
            <person name="Huang B."/>
            <person name="Lee V."/>
            <person name="Espinosa-Alvarez O."/>
            <person name="Ortiz P.A."/>
            <person name="Costa-Martins A.G."/>
            <person name="Teixeira M.M."/>
            <person name="Buck G.A."/>
        </authorList>
    </citation>
    <scope>NUCLEOTIDE SEQUENCE [LARGE SCALE GENOMIC DNA]</scope>
    <source>
        <strain evidence="1 2">025E</strain>
    </source>
</reference>
<keyword evidence="2" id="KW-1185">Reference proteome</keyword>
<dbReference type="EMBL" id="MKKU01000142">
    <property type="protein sequence ID" value="RNF22140.1"/>
    <property type="molecule type" value="Genomic_DNA"/>
</dbReference>
<name>A0A422PWP6_9TRYP</name>
<accession>A0A422PWP6</accession>
<organism evidence="1 2">
    <name type="scientific">Trypanosoma conorhini</name>
    <dbReference type="NCBI Taxonomy" id="83891"/>
    <lineage>
        <taxon>Eukaryota</taxon>
        <taxon>Discoba</taxon>
        <taxon>Euglenozoa</taxon>
        <taxon>Kinetoplastea</taxon>
        <taxon>Metakinetoplastina</taxon>
        <taxon>Trypanosomatida</taxon>
        <taxon>Trypanosomatidae</taxon>
        <taxon>Trypanosoma</taxon>
    </lineage>
</organism>
<dbReference type="GeneID" id="40317019"/>
<protein>
    <submittedName>
        <fullName evidence="1">Uncharacterized protein</fullName>
    </submittedName>
</protein>
<sequence length="113" mass="12598">MRFARPLAHCAREPRILHSPGRRCESASICASSTFATERRTERPRWQIPRQGRAKVESHAVVVEKQLVRGGTLGRTLCGLRGRTSQMRPGGIGWPDPYFSKRLAQSQCGPAKS</sequence>
<dbReference type="Proteomes" id="UP000284403">
    <property type="component" value="Unassembled WGS sequence"/>
</dbReference>
<gene>
    <name evidence="1" type="ORF">Tco025E_03408</name>
</gene>
<proteinExistence type="predicted"/>
<evidence type="ECO:0000313" key="2">
    <source>
        <dbReference type="Proteomes" id="UP000284403"/>
    </source>
</evidence>
<dbReference type="AlphaFoldDB" id="A0A422PWP6"/>